<sequence>MKRLTRTASGYSSAAVGIPPECSRGRSGSRPVVKCASLVTHRASPGVIVRGRRALVRGTPPPSETTEVVFITVANKN</sequence>
<dbReference type="EMBL" id="CAVLEF010000009">
    <property type="protein sequence ID" value="CAK1547466.1"/>
    <property type="molecule type" value="Genomic_DNA"/>
</dbReference>
<comment type="caution">
    <text evidence="2">The sequence shown here is derived from an EMBL/GenBank/DDBJ whole genome shotgun (WGS) entry which is preliminary data.</text>
</comment>
<dbReference type="Proteomes" id="UP001497472">
    <property type="component" value="Unassembled WGS sequence"/>
</dbReference>
<feature type="region of interest" description="Disordered" evidence="1">
    <location>
        <begin position="1"/>
        <end position="29"/>
    </location>
</feature>
<accession>A0AAV1JD80</accession>
<gene>
    <name evidence="2" type="ORF">LNINA_LOCUS6942</name>
</gene>
<feature type="compositionally biased region" description="Polar residues" evidence="1">
    <location>
        <begin position="1"/>
        <end position="12"/>
    </location>
</feature>
<organism evidence="2 3">
    <name type="scientific">Leptosia nina</name>
    <dbReference type="NCBI Taxonomy" id="320188"/>
    <lineage>
        <taxon>Eukaryota</taxon>
        <taxon>Metazoa</taxon>
        <taxon>Ecdysozoa</taxon>
        <taxon>Arthropoda</taxon>
        <taxon>Hexapoda</taxon>
        <taxon>Insecta</taxon>
        <taxon>Pterygota</taxon>
        <taxon>Neoptera</taxon>
        <taxon>Endopterygota</taxon>
        <taxon>Lepidoptera</taxon>
        <taxon>Glossata</taxon>
        <taxon>Ditrysia</taxon>
        <taxon>Papilionoidea</taxon>
        <taxon>Pieridae</taxon>
        <taxon>Pierinae</taxon>
        <taxon>Leptosia</taxon>
    </lineage>
</organism>
<protein>
    <submittedName>
        <fullName evidence="2">Uncharacterized protein</fullName>
    </submittedName>
</protein>
<evidence type="ECO:0000313" key="3">
    <source>
        <dbReference type="Proteomes" id="UP001497472"/>
    </source>
</evidence>
<proteinExistence type="predicted"/>
<dbReference type="AlphaFoldDB" id="A0AAV1JD80"/>
<evidence type="ECO:0000256" key="1">
    <source>
        <dbReference type="SAM" id="MobiDB-lite"/>
    </source>
</evidence>
<reference evidence="2 3" key="1">
    <citation type="submission" date="2023-11" db="EMBL/GenBank/DDBJ databases">
        <authorList>
            <person name="Okamura Y."/>
        </authorList>
    </citation>
    <scope>NUCLEOTIDE SEQUENCE [LARGE SCALE GENOMIC DNA]</scope>
</reference>
<keyword evidence="3" id="KW-1185">Reference proteome</keyword>
<evidence type="ECO:0000313" key="2">
    <source>
        <dbReference type="EMBL" id="CAK1547466.1"/>
    </source>
</evidence>
<name>A0AAV1JD80_9NEOP</name>